<feature type="domain" description="AMP-dependent synthetase/ligase" evidence="8">
    <location>
        <begin position="73"/>
        <end position="480"/>
    </location>
</feature>
<comment type="catalytic activity">
    <reaction evidence="7">
        <text>a long-chain fatty acid + ATP + CoA = a long-chain fatty acyl-CoA + AMP + diphosphate</text>
        <dbReference type="Rhea" id="RHEA:15421"/>
        <dbReference type="ChEBI" id="CHEBI:30616"/>
        <dbReference type="ChEBI" id="CHEBI:33019"/>
        <dbReference type="ChEBI" id="CHEBI:57287"/>
        <dbReference type="ChEBI" id="CHEBI:57560"/>
        <dbReference type="ChEBI" id="CHEBI:83139"/>
        <dbReference type="ChEBI" id="CHEBI:456215"/>
        <dbReference type="EC" id="6.2.1.3"/>
    </reaction>
</comment>
<dbReference type="InterPro" id="IPR042099">
    <property type="entry name" value="ANL_N_sf"/>
</dbReference>
<dbReference type="SUPFAM" id="SSF56801">
    <property type="entry name" value="Acetyl-CoA synthetase-like"/>
    <property type="match status" value="1"/>
</dbReference>
<keyword evidence="5 7" id="KW-0067">ATP-binding</keyword>
<dbReference type="CDD" id="cd05927">
    <property type="entry name" value="LC-FACS_euk"/>
    <property type="match status" value="1"/>
</dbReference>
<dbReference type="Proteomes" id="UP000318582">
    <property type="component" value="Unassembled WGS sequence"/>
</dbReference>
<dbReference type="EC" id="6.2.1.3" evidence="6 7"/>
<organism evidence="9 10">
    <name type="scientific">Powellomyces hirtus</name>
    <dbReference type="NCBI Taxonomy" id="109895"/>
    <lineage>
        <taxon>Eukaryota</taxon>
        <taxon>Fungi</taxon>
        <taxon>Fungi incertae sedis</taxon>
        <taxon>Chytridiomycota</taxon>
        <taxon>Chytridiomycota incertae sedis</taxon>
        <taxon>Chytridiomycetes</taxon>
        <taxon>Spizellomycetales</taxon>
        <taxon>Powellomycetaceae</taxon>
        <taxon>Powellomyces</taxon>
    </lineage>
</organism>
<dbReference type="InterPro" id="IPR045311">
    <property type="entry name" value="LC-FACS_euk"/>
</dbReference>
<dbReference type="PROSITE" id="PS00455">
    <property type="entry name" value="AMP_BINDING"/>
    <property type="match status" value="1"/>
</dbReference>
<dbReference type="STRING" id="109895.A0A507E7X4"/>
<evidence type="ECO:0000256" key="3">
    <source>
        <dbReference type="ARBA" id="ARBA00022741"/>
    </source>
</evidence>
<comment type="similarity">
    <text evidence="1 7">Belongs to the ATP-dependent AMP-binding enzyme family.</text>
</comment>
<sequence>MGKKDIIWTVEVPGAPEIAGETKPRRHYLHGDQEPFGAPRDTQSIHECFLRGMKESGDQPYLGHRPLNDGVAGAYVWQSYNEVYTRVKNLGSAFAKRGLKADSMVGLFSINRPEWVIAEQASFTQSCITVPLYDTLGNEAIEFIVNETETTTIAATSDKAKVLINMKEKIPSLKLIVVMDDENATEALASLGKDKDVEVIAITALEKEGAVEPVTGTLPNKDTIATICYTSGTTGQPKGVLLSHENLMSLCGATRVQGPTGDIIKYNNQDSYISYLPLAHVFERSIQVCLTYVGARIGFYQGDTLKLLDDVGELKPTIFASVPRLFNRIYDKVLQGVKAKGGVAAMLFNKGYAAKKANLANGSVHHFLWDALVFSKVRARLGGRVRVMFCGAAPISADVMDFLRICFSASVHEGYGQTETSAGASVTDLRDTSTGHIGVPCCSGDIKLVDVPSMGYTSQDKPFPRGEICVRGKNVFKGYYKNPEKTAEVLDADGWCHSGDVGMWDAHGHLVIVDRVKNIFKLAQGEYIAPEKIEMVYQKHELVGQSFVYGDSLQASLVAIIVPDEDCFRKWAVQAGLPDKPTAELCQDDATRKAVIKALVDFGRADGLKGFENVKDVYLEPTPFTPENGMMTPTFKLKRHEAKIKYQKQIDEMYARIGSV</sequence>
<evidence type="ECO:0000256" key="2">
    <source>
        <dbReference type="ARBA" id="ARBA00022598"/>
    </source>
</evidence>
<evidence type="ECO:0000259" key="8">
    <source>
        <dbReference type="Pfam" id="PF00501"/>
    </source>
</evidence>
<comment type="caution">
    <text evidence="9">The sequence shown here is derived from an EMBL/GenBank/DDBJ whole genome shotgun (WGS) entry which is preliminary data.</text>
</comment>
<comment type="function">
    <text evidence="7">Catalyzes the conversion of long-chain fatty acids to their active form acyl-CoAs for both synthesis of cellular lipids, and degradation via beta-oxidation.</text>
</comment>
<dbReference type="GO" id="GO:0004467">
    <property type="term" value="F:long-chain fatty acid-CoA ligase activity"/>
    <property type="evidence" value="ECO:0007669"/>
    <property type="project" value="UniProtKB-EC"/>
</dbReference>
<reference evidence="9 10" key="1">
    <citation type="journal article" date="2019" name="Sci. Rep.">
        <title>Comparative genomics of chytrid fungi reveal insights into the obligate biotrophic and pathogenic lifestyle of Synchytrium endobioticum.</title>
        <authorList>
            <person name="van de Vossenberg B.T.L.H."/>
            <person name="Warris S."/>
            <person name="Nguyen H.D.T."/>
            <person name="van Gent-Pelzer M.P.E."/>
            <person name="Joly D.L."/>
            <person name="van de Geest H.C."/>
            <person name="Bonants P.J.M."/>
            <person name="Smith D.S."/>
            <person name="Levesque C.A."/>
            <person name="van der Lee T.A.J."/>
        </authorList>
    </citation>
    <scope>NUCLEOTIDE SEQUENCE [LARGE SCALE GENOMIC DNA]</scope>
    <source>
        <strain evidence="9 10">CBS 809.83</strain>
    </source>
</reference>
<keyword evidence="3 7" id="KW-0547">Nucleotide-binding</keyword>
<evidence type="ECO:0000256" key="5">
    <source>
        <dbReference type="ARBA" id="ARBA00022840"/>
    </source>
</evidence>
<dbReference type="Pfam" id="PF00501">
    <property type="entry name" value="AMP-binding"/>
    <property type="match status" value="1"/>
</dbReference>
<gene>
    <name evidence="9" type="ORF">PhCBS80983_g02117</name>
</gene>
<dbReference type="GO" id="GO:0016020">
    <property type="term" value="C:membrane"/>
    <property type="evidence" value="ECO:0007669"/>
    <property type="project" value="TreeGrafter"/>
</dbReference>
<keyword evidence="4 7" id="KW-0276">Fatty acid metabolism</keyword>
<accession>A0A507E7X4</accession>
<evidence type="ECO:0000256" key="7">
    <source>
        <dbReference type="RuleBase" id="RU369030"/>
    </source>
</evidence>
<keyword evidence="2 7" id="KW-0436">Ligase</keyword>
<keyword evidence="7" id="KW-0443">Lipid metabolism</keyword>
<evidence type="ECO:0000256" key="6">
    <source>
        <dbReference type="ARBA" id="ARBA00026121"/>
    </source>
</evidence>
<name>A0A507E7X4_9FUNG</name>
<dbReference type="InterPro" id="IPR020845">
    <property type="entry name" value="AMP-binding_CS"/>
</dbReference>
<dbReference type="GO" id="GO:0005524">
    <property type="term" value="F:ATP binding"/>
    <property type="evidence" value="ECO:0007669"/>
    <property type="project" value="UniProtKB-KW"/>
</dbReference>
<evidence type="ECO:0000256" key="4">
    <source>
        <dbReference type="ARBA" id="ARBA00022832"/>
    </source>
</evidence>
<protein>
    <recommendedName>
        <fullName evidence="6 7">Long-chain-fatty-acid--CoA ligase</fullName>
        <ecNumber evidence="6 7">6.2.1.3</ecNumber>
    </recommendedName>
</protein>
<dbReference type="Gene3D" id="3.40.50.12780">
    <property type="entry name" value="N-terminal domain of ligase-like"/>
    <property type="match status" value="1"/>
</dbReference>
<dbReference type="PANTHER" id="PTHR43272:SF33">
    <property type="entry name" value="AMP-BINDING DOMAIN-CONTAINING PROTEIN-RELATED"/>
    <property type="match status" value="1"/>
</dbReference>
<dbReference type="AlphaFoldDB" id="A0A507E7X4"/>
<keyword evidence="10" id="KW-1185">Reference proteome</keyword>
<dbReference type="PANTHER" id="PTHR43272">
    <property type="entry name" value="LONG-CHAIN-FATTY-ACID--COA LIGASE"/>
    <property type="match status" value="1"/>
</dbReference>
<evidence type="ECO:0000313" key="10">
    <source>
        <dbReference type="Proteomes" id="UP000318582"/>
    </source>
</evidence>
<evidence type="ECO:0000256" key="1">
    <source>
        <dbReference type="ARBA" id="ARBA00006432"/>
    </source>
</evidence>
<dbReference type="InterPro" id="IPR000873">
    <property type="entry name" value="AMP-dep_synth/lig_dom"/>
</dbReference>
<dbReference type="GO" id="GO:0005783">
    <property type="term" value="C:endoplasmic reticulum"/>
    <property type="evidence" value="ECO:0007669"/>
    <property type="project" value="TreeGrafter"/>
</dbReference>
<dbReference type="EMBL" id="QEAQ01000020">
    <property type="protein sequence ID" value="TPX59916.1"/>
    <property type="molecule type" value="Genomic_DNA"/>
</dbReference>
<evidence type="ECO:0000313" key="9">
    <source>
        <dbReference type="EMBL" id="TPX59916.1"/>
    </source>
</evidence>
<proteinExistence type="inferred from homology"/>